<accession>A0ABV6Y733</accession>
<name>A0ABV6Y733_9HYPH</name>
<dbReference type="EMBL" id="JBHOMY010000026">
    <property type="protein sequence ID" value="MFC1457080.1"/>
    <property type="molecule type" value="Genomic_DNA"/>
</dbReference>
<keyword evidence="2" id="KW-1185">Reference proteome</keyword>
<gene>
    <name evidence="1" type="ORF">ACETIH_10190</name>
</gene>
<organism evidence="1 2">
    <name type="scientific">Microvirga arabica</name>
    <dbReference type="NCBI Taxonomy" id="1128671"/>
    <lineage>
        <taxon>Bacteria</taxon>
        <taxon>Pseudomonadati</taxon>
        <taxon>Pseudomonadota</taxon>
        <taxon>Alphaproteobacteria</taxon>
        <taxon>Hyphomicrobiales</taxon>
        <taxon>Methylobacteriaceae</taxon>
        <taxon>Microvirga</taxon>
    </lineage>
</organism>
<sequence length="42" mass="4675">MLKRFLVDLTRRGRTEFLGRLNKGIALAQTLTRAGIRCSSPG</sequence>
<reference evidence="1 2" key="1">
    <citation type="submission" date="2024-09" db="EMBL/GenBank/DDBJ databases">
        <title>Nodulacao em especies de Leguminosae Basais da Amazonia e Caracterizacao dos Rizobios e Bacterias Associadas aos Nodulos.</title>
        <authorList>
            <person name="Jambeiro I.C.A."/>
            <person name="Lopes I.S."/>
            <person name="Aguiar E.R.G.R."/>
            <person name="Santos A.F.J."/>
            <person name="Dos Santos J.M.F."/>
            <person name="Gross E."/>
        </authorList>
    </citation>
    <scope>NUCLEOTIDE SEQUENCE [LARGE SCALE GENOMIC DNA]</scope>
    <source>
        <strain evidence="1 2">BRUESC1165</strain>
    </source>
</reference>
<evidence type="ECO:0000313" key="1">
    <source>
        <dbReference type="EMBL" id="MFC1457080.1"/>
    </source>
</evidence>
<proteinExistence type="predicted"/>
<protein>
    <submittedName>
        <fullName evidence="1">Uncharacterized protein</fullName>
    </submittedName>
</protein>
<dbReference type="Proteomes" id="UP001593940">
    <property type="component" value="Unassembled WGS sequence"/>
</dbReference>
<comment type="caution">
    <text evidence="1">The sequence shown here is derived from an EMBL/GenBank/DDBJ whole genome shotgun (WGS) entry which is preliminary data.</text>
</comment>
<dbReference type="RefSeq" id="WP_377029611.1">
    <property type="nucleotide sequence ID" value="NZ_JBHOMY010000026.1"/>
</dbReference>
<evidence type="ECO:0000313" key="2">
    <source>
        <dbReference type="Proteomes" id="UP001593940"/>
    </source>
</evidence>